<evidence type="ECO:0000313" key="1">
    <source>
        <dbReference type="EMBL" id="CAJ1940778.1"/>
    </source>
</evidence>
<sequence length="269" mass="28965">MLRASSSDLSASQTQTLISDQDLLEFVLNIEYLSAEYFLYGAYGRGLDATAPELTKGGPPPIGGRKANLDPLLQDIFTQFALMNVGHLRAIYGAVKGFPEPLLNISTGVFGQLVDAALGQNLSSPFDVYANPLNFLLGADIMSYFTPVACVGITPQLQNANYKSSIFICRDAPIPPYNVKVSDFTDRISDFANRLGKEGIKSEGIVVPQSEGAEGKTTGNVIAGDKDSLAFERTQRGILRIIYGTGNEHFPGSFFPNGANGRIARSFLP</sequence>
<reference evidence="1" key="1">
    <citation type="submission" date="2023-10" db="EMBL/GenBank/DDBJ databases">
        <authorList>
            <person name="Domelevo Entfellner J.-B."/>
        </authorList>
    </citation>
    <scope>NUCLEOTIDE SEQUENCE</scope>
</reference>
<protein>
    <recommendedName>
        <fullName evidence="3">Desiccation-related protein PCC13-62</fullName>
    </recommendedName>
</protein>
<organism evidence="1 2">
    <name type="scientific">Sphenostylis stenocarpa</name>
    <dbReference type="NCBI Taxonomy" id="92480"/>
    <lineage>
        <taxon>Eukaryota</taxon>
        <taxon>Viridiplantae</taxon>
        <taxon>Streptophyta</taxon>
        <taxon>Embryophyta</taxon>
        <taxon>Tracheophyta</taxon>
        <taxon>Spermatophyta</taxon>
        <taxon>Magnoliopsida</taxon>
        <taxon>eudicotyledons</taxon>
        <taxon>Gunneridae</taxon>
        <taxon>Pentapetalae</taxon>
        <taxon>rosids</taxon>
        <taxon>fabids</taxon>
        <taxon>Fabales</taxon>
        <taxon>Fabaceae</taxon>
        <taxon>Papilionoideae</taxon>
        <taxon>50 kb inversion clade</taxon>
        <taxon>NPAAA clade</taxon>
        <taxon>indigoferoid/millettioid clade</taxon>
        <taxon>Phaseoleae</taxon>
        <taxon>Sphenostylis</taxon>
    </lineage>
</organism>
<dbReference type="PANTHER" id="PTHR31694:SF12">
    <property type="entry name" value="DESICCATION-LIKE PROTEIN"/>
    <property type="match status" value="1"/>
</dbReference>
<evidence type="ECO:0008006" key="3">
    <source>
        <dbReference type="Google" id="ProtNLM"/>
    </source>
</evidence>
<dbReference type="AlphaFoldDB" id="A0AA86S3B1"/>
<dbReference type="Proteomes" id="UP001189624">
    <property type="component" value="Chromosome 3"/>
</dbReference>
<accession>A0AA86S3B1</accession>
<name>A0AA86S3B1_9FABA</name>
<dbReference type="EMBL" id="OY731400">
    <property type="protein sequence ID" value="CAJ1940778.1"/>
    <property type="molecule type" value="Genomic_DNA"/>
</dbReference>
<dbReference type="Gramene" id="rna-AYBTSS11_LOCUS9902">
    <property type="protein sequence ID" value="CAJ1940778.1"/>
    <property type="gene ID" value="gene-AYBTSS11_LOCUS9902"/>
</dbReference>
<dbReference type="InterPro" id="IPR052965">
    <property type="entry name" value="Pigment-catalase-like"/>
</dbReference>
<gene>
    <name evidence="1" type="ORF">AYBTSS11_LOCUS9902</name>
</gene>
<keyword evidence="2" id="KW-1185">Reference proteome</keyword>
<dbReference type="PANTHER" id="PTHR31694">
    <property type="entry name" value="DESICCATION-LIKE PROTEIN"/>
    <property type="match status" value="1"/>
</dbReference>
<dbReference type="Pfam" id="PF13668">
    <property type="entry name" value="Ferritin_2"/>
    <property type="match status" value="1"/>
</dbReference>
<evidence type="ECO:0000313" key="2">
    <source>
        <dbReference type="Proteomes" id="UP001189624"/>
    </source>
</evidence>
<proteinExistence type="predicted"/>